<feature type="compositionally biased region" description="Basic residues" evidence="1">
    <location>
        <begin position="145"/>
        <end position="173"/>
    </location>
</feature>
<dbReference type="Proteomes" id="UP001381693">
    <property type="component" value="Unassembled WGS sequence"/>
</dbReference>
<keyword evidence="2" id="KW-0732">Signal</keyword>
<feature type="signal peptide" evidence="2">
    <location>
        <begin position="1"/>
        <end position="31"/>
    </location>
</feature>
<feature type="region of interest" description="Disordered" evidence="1">
    <location>
        <begin position="128"/>
        <end position="184"/>
    </location>
</feature>
<evidence type="ECO:0000313" key="3">
    <source>
        <dbReference type="EMBL" id="KAK7024323.1"/>
    </source>
</evidence>
<evidence type="ECO:0000256" key="1">
    <source>
        <dbReference type="SAM" id="MobiDB-lite"/>
    </source>
</evidence>
<accession>A0AAN8WAZ4</accession>
<sequence>MLKKLCGSRRALWILQAVLSLALLSLRSASAYEGDLMALESNGNPPMAIVPAPPRLDDGSLAPEHRAYVAPNFKINRQFDGEEYLGNPISAPARNPFSNIGQQFGEYMRRISDYFYWFVSGNAPISRKRLRQRPPARTDQDKRKQAARRNPNRKKKGPRRRVKPSLANKKSKVPKVSTLPNRYL</sequence>
<dbReference type="EMBL" id="JAXCGZ010022778">
    <property type="protein sequence ID" value="KAK7024323.1"/>
    <property type="molecule type" value="Genomic_DNA"/>
</dbReference>
<proteinExistence type="predicted"/>
<evidence type="ECO:0000256" key="2">
    <source>
        <dbReference type="SAM" id="SignalP"/>
    </source>
</evidence>
<keyword evidence="4" id="KW-1185">Reference proteome</keyword>
<evidence type="ECO:0008006" key="5">
    <source>
        <dbReference type="Google" id="ProtNLM"/>
    </source>
</evidence>
<gene>
    <name evidence="3" type="ORF">SK128_020474</name>
</gene>
<evidence type="ECO:0000313" key="4">
    <source>
        <dbReference type="Proteomes" id="UP001381693"/>
    </source>
</evidence>
<name>A0AAN8WAZ4_HALRR</name>
<dbReference type="AlphaFoldDB" id="A0AAN8WAZ4"/>
<reference evidence="3 4" key="1">
    <citation type="submission" date="2023-11" db="EMBL/GenBank/DDBJ databases">
        <title>Halocaridina rubra genome assembly.</title>
        <authorList>
            <person name="Smith C."/>
        </authorList>
    </citation>
    <scope>NUCLEOTIDE SEQUENCE [LARGE SCALE GENOMIC DNA]</scope>
    <source>
        <strain evidence="3">EP-1</strain>
        <tissue evidence="3">Whole</tissue>
    </source>
</reference>
<organism evidence="3 4">
    <name type="scientific">Halocaridina rubra</name>
    <name type="common">Hawaiian red shrimp</name>
    <dbReference type="NCBI Taxonomy" id="373956"/>
    <lineage>
        <taxon>Eukaryota</taxon>
        <taxon>Metazoa</taxon>
        <taxon>Ecdysozoa</taxon>
        <taxon>Arthropoda</taxon>
        <taxon>Crustacea</taxon>
        <taxon>Multicrustacea</taxon>
        <taxon>Malacostraca</taxon>
        <taxon>Eumalacostraca</taxon>
        <taxon>Eucarida</taxon>
        <taxon>Decapoda</taxon>
        <taxon>Pleocyemata</taxon>
        <taxon>Caridea</taxon>
        <taxon>Atyoidea</taxon>
        <taxon>Atyidae</taxon>
        <taxon>Halocaridina</taxon>
    </lineage>
</organism>
<feature type="chain" id="PRO_5043041592" description="Secreted protein" evidence="2">
    <location>
        <begin position="32"/>
        <end position="184"/>
    </location>
</feature>
<comment type="caution">
    <text evidence="3">The sequence shown here is derived from an EMBL/GenBank/DDBJ whole genome shotgun (WGS) entry which is preliminary data.</text>
</comment>
<protein>
    <recommendedName>
        <fullName evidence="5">Secreted protein</fullName>
    </recommendedName>
</protein>